<reference evidence="3" key="1">
    <citation type="submission" date="2020-10" db="EMBL/GenBank/DDBJ databases">
        <title>Unveiling of a novel bifunctional photoreceptor, Dualchrome1, isolated from a cosmopolitan green alga.</title>
        <authorList>
            <person name="Suzuki S."/>
            <person name="Kawachi M."/>
        </authorList>
    </citation>
    <scope>NUCLEOTIDE SEQUENCE</scope>
    <source>
        <strain evidence="3">NIES 2893</strain>
    </source>
</reference>
<sequence>MALAQTTAKDKSTVQRRALVVADYSGYMDAQKSRESIALGLAESLRLAGYATDLLAAAGPESDWAAAHVARLRSRVANATLLHDARQTQGAGPQVRVVGLAQSPIQYSASQAVALAFEVYTFLVRRRTSYELALFLDYGGLAHYALSSLRQGHALRTTRMAVVATGARLYEASLYGGAAALATEEDVDKSVLEQLSLKHAPSVLVSRDATRLREWLRAATTIPQARLVDSMPFPRAPDEASLIRQANSSPLRLPAPIETWAKTRATELVFWGPLTLAHGLGLFCDAVQRLIVDDAKRKESGQPVRITLSSITLMGDAKTPVQGRVLYGDESAELGETYARERAQGWDEALADDVGVRVRLLTSPHQTSDAAALAYLRSPAAGGGRKMVVFPSAAGRGAERVSLAIAAKDIPVIVANVSELVGLLPAETTRDAQVFYPSSHALMEAMRSSMLAGAGDFVPGSSDKAIEDATLAWTEKFHATGQAAVEERSWEPAGVGVVITHHNRAALLKQALDALHLQDYPRDKTAVLVVDDRSTDPAAYELVDALAAGRGETPAPNFFVKPRWDALLLRRNAFLGRARNLGYQHLLANEISLFGKAGGMRYVVFADDDNYSASSMLRRLVQSAQLTRADAVVCVNDYLMDAERSPMELGLVAGTPPEQDSATGEHATTLLRTEEAALLDAGHARVGDNTPDRVEDVPKATTAKATAGEDDDNATAAVEEGELPPPLKWPKSLGARYVPIGPAGTSGVFRNAFGDANGMWRTDSLRRLGGWPEDEGLSVSDWELYARAHVLGLSVEAVPIPLYWYRTSAGSMARSKEVVTANQLRHRAWLLTSRALAASSLSSSSAPNINAAADDDDDKPLRSIGVPELPFIVSAMQERMAQLDAQAARWERVATDNLALLGSLRTLHCGPNGELAKKRGEGGLTYLKNGGFHAFIPDDDDVNPMAEYQADAWEGYGVGYRRNEDRRGLNVLVDTADGEKMVPSGALLVEPTNIGESAGAIQRAYVGQAAASPLLLAGWALASPALARDAATRADGGSSADFSLYADVLFQDGTHRWAFHIPINAVEAESRWRYVYGILDFGKPIHAVTVVCMLRWRPGWALFDDVTLTTMEDGICGVDPTDMASSLKEETL</sequence>
<dbReference type="Gene3D" id="3.90.550.10">
    <property type="entry name" value="Spore Coat Polysaccharide Biosynthesis Protein SpsA, Chain A"/>
    <property type="match status" value="1"/>
</dbReference>
<evidence type="ECO:0000259" key="2">
    <source>
        <dbReference type="Pfam" id="PF00535"/>
    </source>
</evidence>
<feature type="region of interest" description="Disordered" evidence="1">
    <location>
        <begin position="702"/>
        <end position="728"/>
    </location>
</feature>
<keyword evidence="4" id="KW-1185">Reference proteome</keyword>
<dbReference type="Proteomes" id="UP000660262">
    <property type="component" value="Unassembled WGS sequence"/>
</dbReference>
<dbReference type="InterPro" id="IPR029044">
    <property type="entry name" value="Nucleotide-diphossugar_trans"/>
</dbReference>
<accession>A0A830HBU5</accession>
<comment type="caution">
    <text evidence="3">The sequence shown here is derived from an EMBL/GenBank/DDBJ whole genome shotgun (WGS) entry which is preliminary data.</text>
</comment>
<dbReference type="CDD" id="cd00761">
    <property type="entry name" value="Glyco_tranf_GTA_type"/>
    <property type="match status" value="1"/>
</dbReference>
<feature type="domain" description="Glycosyltransferase 2-like" evidence="2">
    <location>
        <begin position="497"/>
        <end position="638"/>
    </location>
</feature>
<gene>
    <name evidence="3" type="ORF">PPROV_000329800</name>
</gene>
<proteinExistence type="predicted"/>
<dbReference type="PANTHER" id="PTHR43685:SF2">
    <property type="entry name" value="GLYCOSYLTRANSFERASE 2-LIKE DOMAIN-CONTAINING PROTEIN"/>
    <property type="match status" value="1"/>
</dbReference>
<dbReference type="AlphaFoldDB" id="A0A830HBU5"/>
<dbReference type="InterPro" id="IPR001173">
    <property type="entry name" value="Glyco_trans_2-like"/>
</dbReference>
<dbReference type="InterPro" id="IPR050834">
    <property type="entry name" value="Glycosyltransf_2"/>
</dbReference>
<dbReference type="EMBL" id="BNJQ01000008">
    <property type="protein sequence ID" value="GHP04544.1"/>
    <property type="molecule type" value="Genomic_DNA"/>
</dbReference>
<evidence type="ECO:0000313" key="4">
    <source>
        <dbReference type="Proteomes" id="UP000660262"/>
    </source>
</evidence>
<dbReference type="Pfam" id="PF00535">
    <property type="entry name" value="Glycos_transf_2"/>
    <property type="match status" value="1"/>
</dbReference>
<dbReference type="SUPFAM" id="SSF53448">
    <property type="entry name" value="Nucleotide-diphospho-sugar transferases"/>
    <property type="match status" value="1"/>
</dbReference>
<evidence type="ECO:0000313" key="3">
    <source>
        <dbReference type="EMBL" id="GHP04544.1"/>
    </source>
</evidence>
<protein>
    <recommendedName>
        <fullName evidence="2">Glycosyltransferase 2-like domain-containing protein</fullName>
    </recommendedName>
</protein>
<evidence type="ECO:0000256" key="1">
    <source>
        <dbReference type="SAM" id="MobiDB-lite"/>
    </source>
</evidence>
<name>A0A830HBU5_9CHLO</name>
<organism evidence="3 4">
    <name type="scientific">Pycnococcus provasolii</name>
    <dbReference type="NCBI Taxonomy" id="41880"/>
    <lineage>
        <taxon>Eukaryota</taxon>
        <taxon>Viridiplantae</taxon>
        <taxon>Chlorophyta</taxon>
        <taxon>Pseudoscourfieldiophyceae</taxon>
        <taxon>Pseudoscourfieldiales</taxon>
        <taxon>Pycnococcaceae</taxon>
        <taxon>Pycnococcus</taxon>
    </lineage>
</organism>
<dbReference type="PANTHER" id="PTHR43685">
    <property type="entry name" value="GLYCOSYLTRANSFERASE"/>
    <property type="match status" value="1"/>
</dbReference>